<evidence type="ECO:0000313" key="2">
    <source>
        <dbReference type="Proteomes" id="UP001529510"/>
    </source>
</evidence>
<sequence>MARAAPKHCVCLNISTVYTPIDAYQARIAVTGQVAGFCGSCPCHAKILPLLPAPAPSTPPPTCCLFIREGMSGEALTQRKPDRFNQRLRRITSTR</sequence>
<name>A0ABD0RQG9_CIRMR</name>
<keyword evidence="2" id="KW-1185">Reference proteome</keyword>
<organism evidence="1 2">
    <name type="scientific">Cirrhinus mrigala</name>
    <name type="common">Mrigala</name>
    <dbReference type="NCBI Taxonomy" id="683832"/>
    <lineage>
        <taxon>Eukaryota</taxon>
        <taxon>Metazoa</taxon>
        <taxon>Chordata</taxon>
        <taxon>Craniata</taxon>
        <taxon>Vertebrata</taxon>
        <taxon>Euteleostomi</taxon>
        <taxon>Actinopterygii</taxon>
        <taxon>Neopterygii</taxon>
        <taxon>Teleostei</taxon>
        <taxon>Ostariophysi</taxon>
        <taxon>Cypriniformes</taxon>
        <taxon>Cyprinidae</taxon>
        <taxon>Labeoninae</taxon>
        <taxon>Labeonini</taxon>
        <taxon>Cirrhinus</taxon>
    </lineage>
</organism>
<protein>
    <submittedName>
        <fullName evidence="1">Uncharacterized protein</fullName>
    </submittedName>
</protein>
<dbReference type="Proteomes" id="UP001529510">
    <property type="component" value="Unassembled WGS sequence"/>
</dbReference>
<gene>
    <name evidence="1" type="ORF">M9458_002827</name>
</gene>
<comment type="caution">
    <text evidence="1">The sequence shown here is derived from an EMBL/GenBank/DDBJ whole genome shotgun (WGS) entry which is preliminary data.</text>
</comment>
<accession>A0ABD0RQG9</accession>
<evidence type="ECO:0000313" key="1">
    <source>
        <dbReference type="EMBL" id="KAL0199640.1"/>
    </source>
</evidence>
<feature type="non-terminal residue" evidence="1">
    <location>
        <position position="95"/>
    </location>
</feature>
<dbReference type="EMBL" id="JAMKFB020000002">
    <property type="protein sequence ID" value="KAL0199640.1"/>
    <property type="molecule type" value="Genomic_DNA"/>
</dbReference>
<reference evidence="1 2" key="1">
    <citation type="submission" date="2024-05" db="EMBL/GenBank/DDBJ databases">
        <title>Genome sequencing and assembly of Indian major carp, Cirrhinus mrigala (Hamilton, 1822).</title>
        <authorList>
            <person name="Mohindra V."/>
            <person name="Chowdhury L.M."/>
            <person name="Lal K."/>
            <person name="Jena J.K."/>
        </authorList>
    </citation>
    <scope>NUCLEOTIDE SEQUENCE [LARGE SCALE GENOMIC DNA]</scope>
    <source>
        <strain evidence="1">CM1030</strain>
        <tissue evidence="1">Blood</tissue>
    </source>
</reference>
<proteinExistence type="predicted"/>
<dbReference type="AlphaFoldDB" id="A0ABD0RQG9"/>